<comment type="caution">
    <text evidence="1">The sequence shown here is derived from an EMBL/GenBank/DDBJ whole genome shotgun (WGS) entry which is preliminary data.</text>
</comment>
<reference evidence="1" key="1">
    <citation type="journal article" date="2015" name="Nature">
        <title>Complex archaea that bridge the gap between prokaryotes and eukaryotes.</title>
        <authorList>
            <person name="Spang A."/>
            <person name="Saw J.H."/>
            <person name="Jorgensen S.L."/>
            <person name="Zaremba-Niedzwiedzka K."/>
            <person name="Martijn J."/>
            <person name="Lind A.E."/>
            <person name="van Eijk R."/>
            <person name="Schleper C."/>
            <person name="Guy L."/>
            <person name="Ettema T.J."/>
        </authorList>
    </citation>
    <scope>NUCLEOTIDE SEQUENCE</scope>
</reference>
<feature type="non-terminal residue" evidence="1">
    <location>
        <position position="69"/>
    </location>
</feature>
<name>A0A0F9EHG6_9ZZZZ</name>
<protein>
    <submittedName>
        <fullName evidence="1">Uncharacterized protein</fullName>
    </submittedName>
</protein>
<dbReference type="AlphaFoldDB" id="A0A0F9EHG6"/>
<sequence>MNVIKNINMGYPQQTFDFDQSHTRDLKKILLFVDVWIADNDRAMLDQLVNHFSIQPDKWSETYILELLN</sequence>
<proteinExistence type="predicted"/>
<gene>
    <name evidence="1" type="ORF">LCGC14_2366890</name>
</gene>
<accession>A0A0F9EHG6</accession>
<organism evidence="1">
    <name type="scientific">marine sediment metagenome</name>
    <dbReference type="NCBI Taxonomy" id="412755"/>
    <lineage>
        <taxon>unclassified sequences</taxon>
        <taxon>metagenomes</taxon>
        <taxon>ecological metagenomes</taxon>
    </lineage>
</organism>
<dbReference type="EMBL" id="LAZR01034804">
    <property type="protein sequence ID" value="KKL43631.1"/>
    <property type="molecule type" value="Genomic_DNA"/>
</dbReference>
<evidence type="ECO:0000313" key="1">
    <source>
        <dbReference type="EMBL" id="KKL43631.1"/>
    </source>
</evidence>